<protein>
    <recommendedName>
        <fullName evidence="1">CBM21 domain-containing protein</fullName>
    </recommendedName>
</protein>
<comment type="caution">
    <text evidence="2">The sequence shown here is derived from an EMBL/GenBank/DDBJ whole genome shotgun (WGS) entry which is preliminary data.</text>
</comment>
<evidence type="ECO:0000313" key="2">
    <source>
        <dbReference type="EMBL" id="CAH2010098.1"/>
    </source>
</evidence>
<dbReference type="InterPro" id="IPR005036">
    <property type="entry name" value="CBM21_dom"/>
</dbReference>
<evidence type="ECO:0000259" key="1">
    <source>
        <dbReference type="PROSITE" id="PS51159"/>
    </source>
</evidence>
<dbReference type="GO" id="GO:0008157">
    <property type="term" value="F:protein phosphatase 1 binding"/>
    <property type="evidence" value="ECO:0007669"/>
    <property type="project" value="TreeGrafter"/>
</dbReference>
<dbReference type="AlphaFoldDB" id="A0A9P0Q4R1"/>
<dbReference type="PANTHER" id="PTHR12307:SF36">
    <property type="entry name" value="GLYCOGEN-BINDING SUBUNIT 76A"/>
    <property type="match status" value="1"/>
</dbReference>
<name>A0A9P0Q4R1_ACAOB</name>
<dbReference type="OrthoDB" id="8942186at2759"/>
<dbReference type="Gene3D" id="2.60.40.2440">
    <property type="entry name" value="Carbohydrate binding type-21 domain"/>
    <property type="match status" value="1"/>
</dbReference>
<proteinExistence type="predicted"/>
<evidence type="ECO:0000313" key="3">
    <source>
        <dbReference type="Proteomes" id="UP001152888"/>
    </source>
</evidence>
<dbReference type="EMBL" id="CAKOFQ010007942">
    <property type="protein sequence ID" value="CAH2010098.1"/>
    <property type="molecule type" value="Genomic_DNA"/>
</dbReference>
<dbReference type="InterPro" id="IPR038175">
    <property type="entry name" value="CBM21_dom_sf"/>
</dbReference>
<sequence length="132" mass="15319">MYSNSFLSCCRYTLNSWKSYADVQATYVANSCDGFSDKFSFVIYAHSLSVGQRLELACRFQCKGCQYWDNNNGRNTAFSAYLSSTIPPRHLSRLVWTGAIQPAFTRLPNIKFDLHDIWRRLRMPADRRKLLT</sequence>
<accession>A0A9P0Q4R1</accession>
<dbReference type="PROSITE" id="PS51159">
    <property type="entry name" value="CBM21"/>
    <property type="match status" value="1"/>
</dbReference>
<reference evidence="2" key="1">
    <citation type="submission" date="2022-03" db="EMBL/GenBank/DDBJ databases">
        <authorList>
            <person name="Sayadi A."/>
        </authorList>
    </citation>
    <scope>NUCLEOTIDE SEQUENCE</scope>
</reference>
<dbReference type="GO" id="GO:0000164">
    <property type="term" value="C:protein phosphatase type 1 complex"/>
    <property type="evidence" value="ECO:0007669"/>
    <property type="project" value="TreeGrafter"/>
</dbReference>
<dbReference type="GO" id="GO:0005979">
    <property type="term" value="P:regulation of glycogen biosynthetic process"/>
    <property type="evidence" value="ECO:0007669"/>
    <property type="project" value="TreeGrafter"/>
</dbReference>
<dbReference type="InterPro" id="IPR050782">
    <property type="entry name" value="PP1_regulatory_subunit_3"/>
</dbReference>
<dbReference type="Pfam" id="PF03370">
    <property type="entry name" value="CBM_21"/>
    <property type="match status" value="1"/>
</dbReference>
<keyword evidence="3" id="KW-1185">Reference proteome</keyword>
<gene>
    <name evidence="2" type="ORF">ACAOBT_LOCUS31308</name>
</gene>
<dbReference type="PANTHER" id="PTHR12307">
    <property type="entry name" value="PROTEIN PHOSPHATASE 1 REGULATORY SUBUNIT"/>
    <property type="match status" value="1"/>
</dbReference>
<organism evidence="2 3">
    <name type="scientific">Acanthoscelides obtectus</name>
    <name type="common">Bean weevil</name>
    <name type="synonym">Bruchus obtectus</name>
    <dbReference type="NCBI Taxonomy" id="200917"/>
    <lineage>
        <taxon>Eukaryota</taxon>
        <taxon>Metazoa</taxon>
        <taxon>Ecdysozoa</taxon>
        <taxon>Arthropoda</taxon>
        <taxon>Hexapoda</taxon>
        <taxon>Insecta</taxon>
        <taxon>Pterygota</taxon>
        <taxon>Neoptera</taxon>
        <taxon>Endopterygota</taxon>
        <taxon>Coleoptera</taxon>
        <taxon>Polyphaga</taxon>
        <taxon>Cucujiformia</taxon>
        <taxon>Chrysomeloidea</taxon>
        <taxon>Chrysomelidae</taxon>
        <taxon>Bruchinae</taxon>
        <taxon>Bruchini</taxon>
        <taxon>Acanthoscelides</taxon>
    </lineage>
</organism>
<dbReference type="Proteomes" id="UP001152888">
    <property type="component" value="Unassembled WGS sequence"/>
</dbReference>
<dbReference type="GO" id="GO:2001069">
    <property type="term" value="F:glycogen binding"/>
    <property type="evidence" value="ECO:0007669"/>
    <property type="project" value="TreeGrafter"/>
</dbReference>
<feature type="domain" description="CBM21" evidence="1">
    <location>
        <begin position="1"/>
        <end position="79"/>
    </location>
</feature>